<keyword evidence="1" id="KW-1015">Disulfide bond</keyword>
<dbReference type="Proteomes" id="UP000663852">
    <property type="component" value="Unassembled WGS sequence"/>
</dbReference>
<feature type="transmembrane region" description="Helical" evidence="2">
    <location>
        <begin position="99"/>
        <end position="125"/>
    </location>
</feature>
<dbReference type="Gene3D" id="4.10.400.10">
    <property type="entry name" value="Low-density Lipoprotein Receptor"/>
    <property type="match status" value="1"/>
</dbReference>
<reference evidence="3" key="1">
    <citation type="submission" date="2021-02" db="EMBL/GenBank/DDBJ databases">
        <authorList>
            <person name="Nowell W R."/>
        </authorList>
    </citation>
    <scope>NUCLEOTIDE SEQUENCE</scope>
</reference>
<evidence type="ECO:0000256" key="1">
    <source>
        <dbReference type="ARBA" id="ARBA00023157"/>
    </source>
</evidence>
<dbReference type="EMBL" id="CAJNOR010000784">
    <property type="protein sequence ID" value="CAF1006535.1"/>
    <property type="molecule type" value="Genomic_DNA"/>
</dbReference>
<keyword evidence="5" id="KW-1185">Reference proteome</keyword>
<dbReference type="EMBL" id="CAJNOJ010000007">
    <property type="protein sequence ID" value="CAF0761846.1"/>
    <property type="molecule type" value="Genomic_DNA"/>
</dbReference>
<organism evidence="3 6">
    <name type="scientific">Adineta ricciae</name>
    <name type="common">Rotifer</name>
    <dbReference type="NCBI Taxonomy" id="249248"/>
    <lineage>
        <taxon>Eukaryota</taxon>
        <taxon>Metazoa</taxon>
        <taxon>Spiralia</taxon>
        <taxon>Gnathifera</taxon>
        <taxon>Rotifera</taxon>
        <taxon>Eurotatoria</taxon>
        <taxon>Bdelloidea</taxon>
        <taxon>Adinetida</taxon>
        <taxon>Adinetidae</taxon>
        <taxon>Adineta</taxon>
    </lineage>
</organism>
<gene>
    <name evidence="3" type="ORF">EDS130_LOCUS2849</name>
    <name evidence="4" type="ORF">XAT740_LOCUS13492</name>
</gene>
<evidence type="ECO:0000313" key="4">
    <source>
        <dbReference type="EMBL" id="CAF1006535.1"/>
    </source>
</evidence>
<protein>
    <submittedName>
        <fullName evidence="3">Uncharacterized protein</fullName>
    </submittedName>
</protein>
<sequence length="194" mass="22830">MNPSHLPTCDRGNRTLRWSQFCDGIFDCQDRSDEEGQFCKLCINNLYSCSSEDELRCDLACKALHYVPCQVIQDRRACLRLQQNYDNYSPYRFLTDINFYIAVAIATIVILLVATGIAILIKYCIRTQRQRISRFTPKRLHLPTAPPPPYFSTPHRSPEYDRTSNHIYEQCYEPPPYKDVHKYPMTRTHYEHVL</sequence>
<keyword evidence="2" id="KW-0812">Transmembrane</keyword>
<dbReference type="InterPro" id="IPR036055">
    <property type="entry name" value="LDL_receptor-like_sf"/>
</dbReference>
<evidence type="ECO:0000313" key="6">
    <source>
        <dbReference type="Proteomes" id="UP000663852"/>
    </source>
</evidence>
<dbReference type="CDD" id="cd00112">
    <property type="entry name" value="LDLa"/>
    <property type="match status" value="1"/>
</dbReference>
<evidence type="ECO:0000256" key="2">
    <source>
        <dbReference type="SAM" id="Phobius"/>
    </source>
</evidence>
<dbReference type="OrthoDB" id="10012100at2759"/>
<accession>A0A813Q4C2</accession>
<name>A0A813Q4C2_ADIRI</name>
<keyword evidence="2" id="KW-0472">Membrane</keyword>
<comment type="caution">
    <text evidence="3">The sequence shown here is derived from an EMBL/GenBank/DDBJ whole genome shotgun (WGS) entry which is preliminary data.</text>
</comment>
<dbReference type="Proteomes" id="UP000663828">
    <property type="component" value="Unassembled WGS sequence"/>
</dbReference>
<dbReference type="InterPro" id="IPR002172">
    <property type="entry name" value="LDrepeatLR_classA_rpt"/>
</dbReference>
<evidence type="ECO:0000313" key="3">
    <source>
        <dbReference type="EMBL" id="CAF0761846.1"/>
    </source>
</evidence>
<keyword evidence="2" id="KW-1133">Transmembrane helix</keyword>
<proteinExistence type="predicted"/>
<evidence type="ECO:0000313" key="5">
    <source>
        <dbReference type="Proteomes" id="UP000663828"/>
    </source>
</evidence>
<dbReference type="SUPFAM" id="SSF57424">
    <property type="entry name" value="LDL receptor-like module"/>
    <property type="match status" value="1"/>
</dbReference>
<dbReference type="AlphaFoldDB" id="A0A813Q4C2"/>